<dbReference type="GO" id="GO:0030170">
    <property type="term" value="F:pyridoxal phosphate binding"/>
    <property type="evidence" value="ECO:0007669"/>
    <property type="project" value="UniProtKB-UniRule"/>
</dbReference>
<evidence type="ECO:0000256" key="16">
    <source>
        <dbReference type="PIRSR" id="PIRSR600821-52"/>
    </source>
</evidence>
<feature type="active site" description="Proton acceptor; specific for L-alanine" evidence="13">
    <location>
        <position position="786"/>
    </location>
</feature>
<dbReference type="InterPro" id="IPR035911">
    <property type="entry name" value="MurE/MurF_N"/>
</dbReference>
<dbReference type="HAMAP" id="MF_01201">
    <property type="entry name" value="Ala_racemase"/>
    <property type="match status" value="1"/>
</dbReference>
<sequence length="898" mass="95908">MAVSSKKRSVASGESAARLTLGEVARWANGKLDGGDPDTEISEVVVDSRRLLAAGALFVALEGPRFDGHAYVRQALESGAGAALVHHGRREEFGEGSLIRVADTRAALQAIAAAWRAKFDIPVVAITGSNGKTIVKDMLASMLARGHTVHASPGSYNSQVGVPLTLLGIRPVHDVALVEVGISQRGEMARQVAMVRPTHGILTNIGSAHAAGLGDARGIAEEKMRLFEGLEPGRLVVLREVFEEFSDLFHVKPHLVDAAIEGEIAVDQAFGGAFEARDNAGEEGLSEPGDGEVSETPEEAEGRAFTGDGEDGLSVARQVQALASGWRFELALAGRGSREVRLRVPGAHNVQNASVAAAMAGILGASMNEVVGGLERFELSEMRLQMHTTSGGVTLINDAYNADPASARAALEVLRNFSAGQRSVAILGDMLDLGARAEEAHRELGRTVARHKIDALYLLGELAKYIGEGAVEAGMDPARIHQAGGLEALNRVLEERLVAGDVVLFKASRTIGLDRAARHLLESVAPTRLSIDLGTIRDNYHALSRHLGDEVGVMAVVKSFGYGNDATRVSQLLARQGVRALAVAYPDEAIPLRRRGIRLPILVTNVQAAEADKIVKYDLTALIYALPVARALQMQARRAGREVDVHLEIDSGMRRVGLRPEDAVAFGKKVAGMSGLRIGGVMTHLAAADDPDEDAFTHRQLDAFDGVLEGLRAAGVPTGVVHAANTAAAWRHWRARYSMVRVGLGLYGLHPSEAVGDEARGVRPALRFTTRILHLQQVEPGDTVGYGRTWRCEGQARRLATIAVGYNDGFPRFLSNGGEVMVGGRRCPVVGNVCMDVAMIDVTDAGQVRVGDEVLLFGEATPGGPSIAVEEWAERGHTISYELLCRISPRVRRIFLTE</sequence>
<feature type="active site" description="Proton acceptor; specific for D-alanine" evidence="13">
    <location>
        <position position="558"/>
    </location>
</feature>
<dbReference type="GO" id="GO:0008766">
    <property type="term" value="F:UDP-N-acetylmuramoylalanyl-D-glutamyl-2,6-diaminopimelate-D-alanyl-D-alanine ligase activity"/>
    <property type="evidence" value="ECO:0007669"/>
    <property type="project" value="RHEA"/>
</dbReference>
<comment type="catalytic activity">
    <reaction evidence="13">
        <text>L-alanine = D-alanine</text>
        <dbReference type="Rhea" id="RHEA:20249"/>
        <dbReference type="ChEBI" id="CHEBI:57416"/>
        <dbReference type="ChEBI" id="CHEBI:57972"/>
        <dbReference type="EC" id="5.1.1.1"/>
    </reaction>
</comment>
<dbReference type="Gene3D" id="3.90.190.20">
    <property type="entry name" value="Mur ligase, C-terminal domain"/>
    <property type="match status" value="1"/>
</dbReference>
<evidence type="ECO:0000256" key="4">
    <source>
        <dbReference type="ARBA" id="ARBA00022618"/>
    </source>
</evidence>
<keyword evidence="9 14" id="KW-0573">Peptidoglycan synthesis</keyword>
<keyword evidence="4 14" id="KW-0132">Cell division</keyword>
<dbReference type="InterPro" id="IPR005863">
    <property type="entry name" value="UDP-N-AcMur_synth"/>
</dbReference>
<dbReference type="InterPro" id="IPR029066">
    <property type="entry name" value="PLP-binding_barrel"/>
</dbReference>
<comment type="catalytic activity">
    <reaction evidence="14">
        <text>D-alanyl-D-alanine + UDP-N-acetyl-alpha-D-muramoyl-L-alanyl-gamma-D-glutamyl-meso-2,6-diaminopimelate + ATP = UDP-N-acetyl-alpha-D-muramoyl-L-alanyl-gamma-D-glutamyl-meso-2,6-diaminopimeloyl-D-alanyl-D-alanine + ADP + phosphate + H(+)</text>
        <dbReference type="Rhea" id="RHEA:28374"/>
        <dbReference type="ChEBI" id="CHEBI:15378"/>
        <dbReference type="ChEBI" id="CHEBI:30616"/>
        <dbReference type="ChEBI" id="CHEBI:43474"/>
        <dbReference type="ChEBI" id="CHEBI:57822"/>
        <dbReference type="ChEBI" id="CHEBI:61386"/>
        <dbReference type="ChEBI" id="CHEBI:83905"/>
        <dbReference type="ChEBI" id="CHEBI:456216"/>
        <dbReference type="EC" id="6.3.2.10"/>
    </reaction>
</comment>
<comment type="similarity">
    <text evidence="14">Belongs to the MurCDEF family. MurF subfamily.</text>
</comment>
<accession>A0A5C6XBK7</accession>
<evidence type="ECO:0000256" key="3">
    <source>
        <dbReference type="ARBA" id="ARBA00022598"/>
    </source>
</evidence>
<evidence type="ECO:0000259" key="18">
    <source>
        <dbReference type="SMART" id="SM01005"/>
    </source>
</evidence>
<keyword evidence="2 14" id="KW-0963">Cytoplasm</keyword>
<comment type="caution">
    <text evidence="19">The sequence shown here is derived from an EMBL/GenBank/DDBJ whole genome shotgun (WGS) entry which is preliminary data.</text>
</comment>
<keyword evidence="6 14" id="KW-0067">ATP-binding</keyword>
<dbReference type="GO" id="GO:0030632">
    <property type="term" value="P:D-alanine biosynthetic process"/>
    <property type="evidence" value="ECO:0007669"/>
    <property type="project" value="UniProtKB-UniRule"/>
</dbReference>
<dbReference type="SUPFAM" id="SSF53623">
    <property type="entry name" value="MurD-like peptide ligases, catalytic domain"/>
    <property type="match status" value="1"/>
</dbReference>
<dbReference type="SUPFAM" id="SSF53244">
    <property type="entry name" value="MurD-like peptide ligases, peptide-binding domain"/>
    <property type="match status" value="1"/>
</dbReference>
<keyword evidence="11 14" id="KW-0131">Cell cycle</keyword>
<dbReference type="GO" id="GO:0005524">
    <property type="term" value="F:ATP binding"/>
    <property type="evidence" value="ECO:0007669"/>
    <property type="project" value="UniProtKB-UniRule"/>
</dbReference>
<dbReference type="InterPro" id="IPR004101">
    <property type="entry name" value="Mur_ligase_C"/>
</dbReference>
<dbReference type="InterPro" id="IPR009006">
    <property type="entry name" value="Ala_racemase/Decarboxylase_C"/>
</dbReference>
<keyword evidence="8 14" id="KW-0133">Cell shape</keyword>
<dbReference type="GO" id="GO:0047480">
    <property type="term" value="F:UDP-N-acetylmuramoyl-tripeptide-D-alanyl-D-alanine ligase activity"/>
    <property type="evidence" value="ECO:0007669"/>
    <property type="project" value="UniProtKB-UniRule"/>
</dbReference>
<keyword evidence="20" id="KW-1185">Reference proteome</keyword>
<dbReference type="SUPFAM" id="SSF63418">
    <property type="entry name" value="MurE/MurF N-terminal domain"/>
    <property type="match status" value="1"/>
</dbReference>
<dbReference type="NCBIfam" id="TIGR00492">
    <property type="entry name" value="alr"/>
    <property type="match status" value="1"/>
</dbReference>
<evidence type="ECO:0000256" key="8">
    <source>
        <dbReference type="ARBA" id="ARBA00022960"/>
    </source>
</evidence>
<dbReference type="Gene3D" id="3.20.20.10">
    <property type="entry name" value="Alanine racemase"/>
    <property type="match status" value="1"/>
</dbReference>
<dbReference type="PRINTS" id="PR00992">
    <property type="entry name" value="ALARACEMASE"/>
</dbReference>
<feature type="binding site" evidence="13 16">
    <location>
        <position position="835"/>
    </location>
    <ligand>
        <name>substrate</name>
    </ligand>
</feature>
<dbReference type="GO" id="GO:0005737">
    <property type="term" value="C:cytoplasm"/>
    <property type="evidence" value="ECO:0007669"/>
    <property type="project" value="UniProtKB-SubCell"/>
</dbReference>
<feature type="domain" description="Alanine racemase C-terminal" evidence="18">
    <location>
        <begin position="765"/>
        <end position="896"/>
    </location>
</feature>
<comment type="function">
    <text evidence="14">Involved in cell wall formation. Catalyzes the final step in the synthesis of UDP-N-acetylmuramoyl-pentapeptide, the precursor of murein.</text>
</comment>
<dbReference type="GO" id="GO:0008360">
    <property type="term" value="P:regulation of cell shape"/>
    <property type="evidence" value="ECO:0007669"/>
    <property type="project" value="UniProtKB-KW"/>
</dbReference>
<dbReference type="PANTHER" id="PTHR43024">
    <property type="entry name" value="UDP-N-ACETYLMURAMOYL-TRIPEPTIDE--D-ALANYL-D-ALANINE LIGASE"/>
    <property type="match status" value="1"/>
</dbReference>
<evidence type="ECO:0000256" key="6">
    <source>
        <dbReference type="ARBA" id="ARBA00022840"/>
    </source>
</evidence>
<dbReference type="GO" id="GO:0051301">
    <property type="term" value="P:cell division"/>
    <property type="evidence" value="ECO:0007669"/>
    <property type="project" value="UniProtKB-KW"/>
</dbReference>
<dbReference type="InterPro" id="IPR013221">
    <property type="entry name" value="Mur_ligase_cen"/>
</dbReference>
<dbReference type="CDD" id="cd00430">
    <property type="entry name" value="PLPDE_III_AR"/>
    <property type="match status" value="1"/>
</dbReference>
<keyword evidence="12 14" id="KW-0961">Cell wall biogenesis/degradation</keyword>
<keyword evidence="7 13" id="KW-0663">Pyridoxal phosphate</keyword>
<dbReference type="Pfam" id="PF01225">
    <property type="entry name" value="Mur_ligase"/>
    <property type="match status" value="1"/>
</dbReference>
<evidence type="ECO:0000256" key="1">
    <source>
        <dbReference type="ARBA" id="ARBA00001933"/>
    </source>
</evidence>
<comment type="subcellular location">
    <subcellularLocation>
        <location evidence="14">Cytoplasm</location>
    </subcellularLocation>
</comment>
<gene>
    <name evidence="19" type="primary">alr</name>
    <name evidence="14" type="synonym">murF</name>
    <name evidence="19" type="ORF">FRC98_18120</name>
</gene>
<keyword evidence="10 13" id="KW-0413">Isomerase</keyword>
<dbReference type="Gene3D" id="3.40.1190.10">
    <property type="entry name" value="Mur-like, catalytic domain"/>
    <property type="match status" value="1"/>
</dbReference>
<keyword evidence="5 14" id="KW-0547">Nucleotide-binding</keyword>
<name>A0A5C6XBK7_9DELT</name>
<dbReference type="InterPro" id="IPR000713">
    <property type="entry name" value="Mur_ligase_N"/>
</dbReference>
<evidence type="ECO:0000256" key="5">
    <source>
        <dbReference type="ARBA" id="ARBA00022741"/>
    </source>
</evidence>
<feature type="binding site" evidence="13 16">
    <location>
        <position position="655"/>
    </location>
    <ligand>
        <name>substrate</name>
    </ligand>
</feature>
<reference evidence="19 20" key="1">
    <citation type="submission" date="2019-08" db="EMBL/GenBank/DDBJ databases">
        <title>Bradymonadales sp. TMQ4.</title>
        <authorList>
            <person name="Liang Q."/>
        </authorList>
    </citation>
    <scope>NUCLEOTIDE SEQUENCE [LARGE SCALE GENOMIC DNA]</scope>
    <source>
        <strain evidence="19 20">TMQ4</strain>
    </source>
</reference>
<feature type="compositionally biased region" description="Acidic residues" evidence="17">
    <location>
        <begin position="289"/>
        <end position="299"/>
    </location>
</feature>
<dbReference type="InterPro" id="IPR036565">
    <property type="entry name" value="Mur-like_cat_sf"/>
</dbReference>
<dbReference type="AlphaFoldDB" id="A0A5C6XBK7"/>
<keyword evidence="3 14" id="KW-0436">Ligase</keyword>
<dbReference type="PANTHER" id="PTHR43024:SF1">
    <property type="entry name" value="UDP-N-ACETYLMURAMOYL-TRIPEPTIDE--D-ALANYL-D-ALANINE LIGASE"/>
    <property type="match status" value="1"/>
</dbReference>
<evidence type="ECO:0000256" key="13">
    <source>
        <dbReference type="HAMAP-Rule" id="MF_01201"/>
    </source>
</evidence>
<dbReference type="InterPro" id="IPR051046">
    <property type="entry name" value="MurCDEF_CellWall_CoF430Synth"/>
</dbReference>
<dbReference type="OrthoDB" id="9813814at2"/>
<comment type="cofactor">
    <cofactor evidence="1 13 15">
        <name>pyridoxal 5'-phosphate</name>
        <dbReference type="ChEBI" id="CHEBI:597326"/>
    </cofactor>
</comment>
<dbReference type="Pfam" id="PF01168">
    <property type="entry name" value="Ala_racemase_N"/>
    <property type="match status" value="1"/>
</dbReference>
<evidence type="ECO:0000256" key="12">
    <source>
        <dbReference type="ARBA" id="ARBA00023316"/>
    </source>
</evidence>
<dbReference type="Gene3D" id="3.40.1390.10">
    <property type="entry name" value="MurE/MurF, N-terminal domain"/>
    <property type="match status" value="1"/>
</dbReference>
<dbReference type="HAMAP" id="MF_02019">
    <property type="entry name" value="MurF"/>
    <property type="match status" value="1"/>
</dbReference>
<proteinExistence type="inferred from homology"/>
<comment type="function">
    <text evidence="13">Catalyzes the interconversion of L-alanine and D-alanine. May also act on other amino acids.</text>
</comment>
<evidence type="ECO:0000256" key="2">
    <source>
        <dbReference type="ARBA" id="ARBA00022490"/>
    </source>
</evidence>
<evidence type="ECO:0000256" key="15">
    <source>
        <dbReference type="PIRSR" id="PIRSR600821-50"/>
    </source>
</evidence>
<dbReference type="GO" id="GO:0071555">
    <property type="term" value="P:cell wall organization"/>
    <property type="evidence" value="ECO:0007669"/>
    <property type="project" value="UniProtKB-KW"/>
</dbReference>
<feature type="modified residue" description="N6-(pyridoxal phosphate)lysine" evidence="13 15">
    <location>
        <position position="558"/>
    </location>
</feature>
<evidence type="ECO:0000256" key="14">
    <source>
        <dbReference type="HAMAP-Rule" id="MF_02019"/>
    </source>
</evidence>
<evidence type="ECO:0000313" key="20">
    <source>
        <dbReference type="Proteomes" id="UP000321412"/>
    </source>
</evidence>
<comment type="caution">
    <text evidence="14">Lacks conserved residue(s) required for the propagation of feature annotation.</text>
</comment>
<evidence type="ECO:0000256" key="7">
    <source>
        <dbReference type="ARBA" id="ARBA00022898"/>
    </source>
</evidence>
<comment type="similarity">
    <text evidence="13">Belongs to the alanine racemase family.</text>
</comment>
<dbReference type="Pfam" id="PF00842">
    <property type="entry name" value="Ala_racemase_C"/>
    <property type="match status" value="1"/>
</dbReference>
<dbReference type="EC" id="5.1.1.1" evidence="13"/>
<dbReference type="GO" id="GO:0008784">
    <property type="term" value="F:alanine racemase activity"/>
    <property type="evidence" value="ECO:0007669"/>
    <property type="project" value="UniProtKB-UniRule"/>
</dbReference>
<comment type="pathway">
    <text evidence="13">Amino-acid biosynthesis; D-alanine biosynthesis; D-alanine from L-alanine: step 1/1.</text>
</comment>
<comment type="pathway">
    <text evidence="14">Cell wall biogenesis; peptidoglycan biosynthesis.</text>
</comment>
<dbReference type="SUPFAM" id="SSF51419">
    <property type="entry name" value="PLP-binding barrel"/>
    <property type="match status" value="1"/>
</dbReference>
<dbReference type="InterPro" id="IPR000821">
    <property type="entry name" value="Ala_racemase"/>
</dbReference>
<evidence type="ECO:0000313" key="19">
    <source>
        <dbReference type="EMBL" id="TXD34749.1"/>
    </source>
</evidence>
<dbReference type="InterPro" id="IPR001608">
    <property type="entry name" value="Ala_racemase_N"/>
</dbReference>
<evidence type="ECO:0000256" key="9">
    <source>
        <dbReference type="ARBA" id="ARBA00022984"/>
    </source>
</evidence>
<protein>
    <recommendedName>
        <fullName evidence="13 14">Multifunctional fusion protein</fullName>
    </recommendedName>
    <domain>
        <recommendedName>
            <fullName evidence="14">UDP-N-acetylmuramoyl-tripeptide--D-alanyl-D-alanine ligase</fullName>
            <ecNumber evidence="14">6.3.2.10</ecNumber>
        </recommendedName>
        <alternativeName>
            <fullName evidence="14">D-alanyl-D-alanine-adding enzyme</fullName>
        </alternativeName>
    </domain>
    <domain>
        <recommendedName>
            <fullName evidence="13">Alanine racemase</fullName>
            <ecNumber evidence="13">5.1.1.1</ecNumber>
        </recommendedName>
    </domain>
</protein>
<dbReference type="Gene3D" id="2.40.37.10">
    <property type="entry name" value="Lyase, Ornithine Decarboxylase, Chain A, domain 1"/>
    <property type="match status" value="1"/>
</dbReference>
<evidence type="ECO:0000256" key="17">
    <source>
        <dbReference type="SAM" id="MobiDB-lite"/>
    </source>
</evidence>
<dbReference type="SMART" id="SM01005">
    <property type="entry name" value="Ala_racemase_C"/>
    <property type="match status" value="1"/>
</dbReference>
<organism evidence="19 20">
    <name type="scientific">Lujinxingia vulgaris</name>
    <dbReference type="NCBI Taxonomy" id="2600176"/>
    <lineage>
        <taxon>Bacteria</taxon>
        <taxon>Deltaproteobacteria</taxon>
        <taxon>Bradymonadales</taxon>
        <taxon>Lujinxingiaceae</taxon>
        <taxon>Lujinxingia</taxon>
    </lineage>
</organism>
<dbReference type="GO" id="GO:0009252">
    <property type="term" value="P:peptidoglycan biosynthetic process"/>
    <property type="evidence" value="ECO:0007669"/>
    <property type="project" value="UniProtKB-UniRule"/>
</dbReference>
<dbReference type="EMBL" id="VOSM01000012">
    <property type="protein sequence ID" value="TXD34749.1"/>
    <property type="molecule type" value="Genomic_DNA"/>
</dbReference>
<dbReference type="Proteomes" id="UP000321412">
    <property type="component" value="Unassembled WGS sequence"/>
</dbReference>
<dbReference type="UniPathway" id="UPA00219"/>
<dbReference type="EC" id="6.3.2.10" evidence="14"/>
<dbReference type="UniPathway" id="UPA00042">
    <property type="reaction ID" value="UER00497"/>
</dbReference>
<dbReference type="FunFam" id="3.20.20.10:FF:000002">
    <property type="entry name" value="Alanine racemase"/>
    <property type="match status" value="1"/>
</dbReference>
<dbReference type="Pfam" id="PF02875">
    <property type="entry name" value="Mur_ligase_C"/>
    <property type="match status" value="1"/>
</dbReference>
<dbReference type="SUPFAM" id="SSF50621">
    <property type="entry name" value="Alanine racemase C-terminal domain-like"/>
    <property type="match status" value="1"/>
</dbReference>
<dbReference type="InterPro" id="IPR036615">
    <property type="entry name" value="Mur_ligase_C_dom_sf"/>
</dbReference>
<dbReference type="Pfam" id="PF08245">
    <property type="entry name" value="Mur_ligase_M"/>
    <property type="match status" value="1"/>
</dbReference>
<evidence type="ECO:0000256" key="11">
    <source>
        <dbReference type="ARBA" id="ARBA00023306"/>
    </source>
</evidence>
<evidence type="ECO:0000256" key="10">
    <source>
        <dbReference type="ARBA" id="ARBA00023235"/>
    </source>
</evidence>
<feature type="region of interest" description="Disordered" evidence="17">
    <location>
        <begin position="279"/>
        <end position="310"/>
    </location>
</feature>
<dbReference type="InterPro" id="IPR011079">
    <property type="entry name" value="Ala_racemase_C"/>
</dbReference>